<evidence type="ECO:0000256" key="1">
    <source>
        <dbReference type="SAM" id="MobiDB-lite"/>
    </source>
</evidence>
<keyword evidence="3" id="KW-1185">Reference proteome</keyword>
<comment type="caution">
    <text evidence="2">The sequence shown here is derived from an EMBL/GenBank/DDBJ whole genome shotgun (WGS) entry which is preliminary data.</text>
</comment>
<feature type="region of interest" description="Disordered" evidence="1">
    <location>
        <begin position="77"/>
        <end position="104"/>
    </location>
</feature>
<dbReference type="STRING" id="1658172.A0A1B7NZN8"/>
<name>A0A1B7NZN8_9EURO</name>
<proteinExistence type="predicted"/>
<reference evidence="2 3" key="1">
    <citation type="submission" date="2015-07" db="EMBL/GenBank/DDBJ databases">
        <title>Emmonsia species relationships and genome sequence.</title>
        <authorList>
            <person name="Cuomo C.A."/>
            <person name="Schwartz I.S."/>
            <person name="Kenyon C."/>
            <person name="de Hoog G.S."/>
            <person name="Govender N.P."/>
            <person name="Botha A."/>
            <person name="Moreno L."/>
            <person name="de Vries M."/>
            <person name="Munoz J.F."/>
            <person name="Stielow J.B."/>
        </authorList>
    </citation>
    <scope>NUCLEOTIDE SEQUENCE [LARGE SCALE GENOMIC DNA]</scope>
    <source>
        <strain evidence="2 3">CBS 136260</strain>
    </source>
</reference>
<accession>A0A1B7NZN8</accession>
<sequence length="104" mass="11822">MLRQRIKSIGIGLTDRVPGPYDLRIHRIWATNGLSEEEMDEERRICGANALQMTGKEWGPGGLGRPSMAEQEGEVLEKLKGLKEEKEEGEGEGEKKKRKDEDEW</sequence>
<dbReference type="Proteomes" id="UP000091918">
    <property type="component" value="Unassembled WGS sequence"/>
</dbReference>
<evidence type="ECO:0000313" key="3">
    <source>
        <dbReference type="Proteomes" id="UP000091918"/>
    </source>
</evidence>
<evidence type="ECO:0000313" key="2">
    <source>
        <dbReference type="EMBL" id="OAX82241.1"/>
    </source>
</evidence>
<organism evidence="2 3">
    <name type="scientific">Emergomyces africanus</name>
    <dbReference type="NCBI Taxonomy" id="1955775"/>
    <lineage>
        <taxon>Eukaryota</taxon>
        <taxon>Fungi</taxon>
        <taxon>Dikarya</taxon>
        <taxon>Ascomycota</taxon>
        <taxon>Pezizomycotina</taxon>
        <taxon>Eurotiomycetes</taxon>
        <taxon>Eurotiomycetidae</taxon>
        <taxon>Onygenales</taxon>
        <taxon>Ajellomycetaceae</taxon>
        <taxon>Emergomyces</taxon>
    </lineage>
</organism>
<dbReference type="AlphaFoldDB" id="A0A1B7NZN8"/>
<dbReference type="EMBL" id="LGUA01000334">
    <property type="protein sequence ID" value="OAX82241.1"/>
    <property type="molecule type" value="Genomic_DNA"/>
</dbReference>
<gene>
    <name evidence="2" type="ORF">ACJ72_03404</name>
</gene>
<protein>
    <submittedName>
        <fullName evidence="2">Uncharacterized protein</fullName>
    </submittedName>
</protein>
<dbReference type="OrthoDB" id="42561at2759"/>